<feature type="non-terminal residue" evidence="1">
    <location>
        <position position="1"/>
    </location>
</feature>
<dbReference type="GO" id="GO:0003917">
    <property type="term" value="F:DNA topoisomerase type I (single strand cut, ATP-independent) activity"/>
    <property type="evidence" value="ECO:0007669"/>
    <property type="project" value="InterPro"/>
</dbReference>
<dbReference type="PANTHER" id="PTHR42785:SF1">
    <property type="entry name" value="DNA TOPOISOMERASE"/>
    <property type="match status" value="1"/>
</dbReference>
<reference evidence="1" key="1">
    <citation type="submission" date="2020-03" db="EMBL/GenBank/DDBJ databases">
        <title>Castanea mollissima Vanexum genome sequencing.</title>
        <authorList>
            <person name="Staton M."/>
        </authorList>
    </citation>
    <scope>NUCLEOTIDE SEQUENCE</scope>
    <source>
        <tissue evidence="1">Leaf</tissue>
    </source>
</reference>
<keyword evidence="2" id="KW-1185">Reference proteome</keyword>
<comment type="caution">
    <text evidence="1">The sequence shown here is derived from an EMBL/GenBank/DDBJ whole genome shotgun (WGS) entry which is preliminary data.</text>
</comment>
<dbReference type="PANTHER" id="PTHR42785">
    <property type="entry name" value="DNA TOPOISOMERASE, TYPE IA, CORE"/>
    <property type="match status" value="1"/>
</dbReference>
<proteinExistence type="predicted"/>
<dbReference type="EMBL" id="JRKL02001835">
    <property type="protein sequence ID" value="KAF3961767.1"/>
    <property type="molecule type" value="Genomic_DNA"/>
</dbReference>
<dbReference type="Gene3D" id="1.10.460.10">
    <property type="entry name" value="Topoisomerase I, domain 2"/>
    <property type="match status" value="1"/>
</dbReference>
<dbReference type="GO" id="GO:0006265">
    <property type="term" value="P:DNA topological change"/>
    <property type="evidence" value="ECO:0007669"/>
    <property type="project" value="InterPro"/>
</dbReference>
<dbReference type="Proteomes" id="UP000737018">
    <property type="component" value="Unassembled WGS sequence"/>
</dbReference>
<organism evidence="1 2">
    <name type="scientific">Castanea mollissima</name>
    <name type="common">Chinese chestnut</name>
    <dbReference type="NCBI Taxonomy" id="60419"/>
    <lineage>
        <taxon>Eukaryota</taxon>
        <taxon>Viridiplantae</taxon>
        <taxon>Streptophyta</taxon>
        <taxon>Embryophyta</taxon>
        <taxon>Tracheophyta</taxon>
        <taxon>Spermatophyta</taxon>
        <taxon>Magnoliopsida</taxon>
        <taxon>eudicotyledons</taxon>
        <taxon>Gunneridae</taxon>
        <taxon>Pentapetalae</taxon>
        <taxon>rosids</taxon>
        <taxon>fabids</taxon>
        <taxon>Fagales</taxon>
        <taxon>Fagaceae</taxon>
        <taxon>Castanea</taxon>
    </lineage>
</organism>
<sequence>HCNHYLYFHEKIHFQYYEKLSSKARAKPRSPSRSSSNEEDLGQRVPILFLIHLWYQDRNHVTTKSRVLYPEFRGRMVSAFLCHHFSKVTEYSFTADKETELDNVSAGLTEWKGLLRDYWTRFSSYCDRANSVHIHQVEKMLEKTFGDFLFDSLPDKSRTCPR</sequence>
<dbReference type="AlphaFoldDB" id="A0A8J4VLP6"/>
<dbReference type="InterPro" id="IPR013824">
    <property type="entry name" value="Topo_IA_cen_sub1"/>
</dbReference>
<name>A0A8J4VLP6_9ROSI</name>
<dbReference type="InterPro" id="IPR000380">
    <property type="entry name" value="Topo_IA"/>
</dbReference>
<protein>
    <submittedName>
        <fullName evidence="1">Uncharacterized protein</fullName>
    </submittedName>
</protein>
<dbReference type="SUPFAM" id="SSF56712">
    <property type="entry name" value="Prokaryotic type I DNA topoisomerase"/>
    <property type="match status" value="1"/>
</dbReference>
<accession>A0A8J4VLP6</accession>
<evidence type="ECO:0000313" key="1">
    <source>
        <dbReference type="EMBL" id="KAF3961767.1"/>
    </source>
</evidence>
<gene>
    <name evidence="1" type="ORF">CMV_013642</name>
</gene>
<dbReference type="GO" id="GO:0003677">
    <property type="term" value="F:DNA binding"/>
    <property type="evidence" value="ECO:0007669"/>
    <property type="project" value="InterPro"/>
</dbReference>
<dbReference type="InterPro" id="IPR023405">
    <property type="entry name" value="Topo_IA_core_domain"/>
</dbReference>
<dbReference type="OrthoDB" id="430051at2759"/>
<evidence type="ECO:0000313" key="2">
    <source>
        <dbReference type="Proteomes" id="UP000737018"/>
    </source>
</evidence>